<dbReference type="SUPFAM" id="SSF55811">
    <property type="entry name" value="Nudix"/>
    <property type="match status" value="1"/>
</dbReference>
<dbReference type="OrthoDB" id="9804442at2"/>
<dbReference type="InterPro" id="IPR015797">
    <property type="entry name" value="NUDIX_hydrolase-like_dom_sf"/>
</dbReference>
<evidence type="ECO:0000256" key="5">
    <source>
        <dbReference type="ARBA" id="ARBA00022723"/>
    </source>
</evidence>
<reference evidence="14 15" key="1">
    <citation type="submission" date="2019-06" db="EMBL/GenBank/DDBJ databases">
        <title>Sequencing the genomes of 1000 actinobacteria strains.</title>
        <authorList>
            <person name="Klenk H.-P."/>
        </authorList>
    </citation>
    <scope>NUCLEOTIDE SEQUENCE [LARGE SCALE GENOMIC DNA]</scope>
    <source>
        <strain evidence="14 15">DSM 18082</strain>
    </source>
</reference>
<dbReference type="InterPro" id="IPR047127">
    <property type="entry name" value="MutT-like"/>
</dbReference>
<evidence type="ECO:0000256" key="7">
    <source>
        <dbReference type="ARBA" id="ARBA00022801"/>
    </source>
</evidence>
<keyword evidence="3" id="KW-0515">Mutator protein</keyword>
<dbReference type="PROSITE" id="PS51462">
    <property type="entry name" value="NUDIX"/>
    <property type="match status" value="1"/>
</dbReference>
<organism evidence="14 15">
    <name type="scientific">Oryzihumus leptocrescens</name>
    <dbReference type="NCBI Taxonomy" id="297536"/>
    <lineage>
        <taxon>Bacteria</taxon>
        <taxon>Bacillati</taxon>
        <taxon>Actinomycetota</taxon>
        <taxon>Actinomycetes</taxon>
        <taxon>Micrococcales</taxon>
        <taxon>Intrasporangiaceae</taxon>
        <taxon>Oryzihumus</taxon>
    </lineage>
</organism>
<dbReference type="Gene3D" id="3.90.79.10">
    <property type="entry name" value="Nucleoside Triphosphate Pyrophosphohydrolase"/>
    <property type="match status" value="1"/>
</dbReference>
<keyword evidence="7 12" id="KW-0378">Hydrolase</keyword>
<evidence type="ECO:0000256" key="8">
    <source>
        <dbReference type="ARBA" id="ARBA00022842"/>
    </source>
</evidence>
<comment type="catalytic activity">
    <reaction evidence="10">
        <text>8-oxo-dGTP + H2O = 8-oxo-dGMP + diphosphate + H(+)</text>
        <dbReference type="Rhea" id="RHEA:31575"/>
        <dbReference type="ChEBI" id="CHEBI:15377"/>
        <dbReference type="ChEBI" id="CHEBI:15378"/>
        <dbReference type="ChEBI" id="CHEBI:33019"/>
        <dbReference type="ChEBI" id="CHEBI:63224"/>
        <dbReference type="ChEBI" id="CHEBI:77896"/>
        <dbReference type="EC" id="3.6.1.55"/>
    </reaction>
</comment>
<gene>
    <name evidence="14" type="ORF">FB474_2940</name>
</gene>
<dbReference type="GO" id="GO:0006260">
    <property type="term" value="P:DNA replication"/>
    <property type="evidence" value="ECO:0007669"/>
    <property type="project" value="UniProtKB-KW"/>
</dbReference>
<evidence type="ECO:0000256" key="2">
    <source>
        <dbReference type="ARBA" id="ARBA00005582"/>
    </source>
</evidence>
<keyword evidence="6" id="KW-0227">DNA damage</keyword>
<dbReference type="InterPro" id="IPR020476">
    <property type="entry name" value="Nudix_hydrolase"/>
</dbReference>
<dbReference type="CDD" id="cd03425">
    <property type="entry name" value="NUDIX_MutT_NudA_like"/>
    <property type="match status" value="1"/>
</dbReference>
<evidence type="ECO:0000256" key="4">
    <source>
        <dbReference type="ARBA" id="ARBA00022705"/>
    </source>
</evidence>
<dbReference type="InterPro" id="IPR000086">
    <property type="entry name" value="NUDIX_hydrolase_dom"/>
</dbReference>
<keyword evidence="8" id="KW-0460">Magnesium</keyword>
<dbReference type="GO" id="GO:0035539">
    <property type="term" value="F:8-oxo-7,8-dihydrodeoxyguanosine triphosphate pyrophosphatase activity"/>
    <property type="evidence" value="ECO:0007669"/>
    <property type="project" value="UniProtKB-EC"/>
</dbReference>
<dbReference type="PANTHER" id="PTHR47707:SF1">
    <property type="entry name" value="NUDIX HYDROLASE FAMILY PROTEIN"/>
    <property type="match status" value="1"/>
</dbReference>
<keyword evidence="4" id="KW-0235">DNA replication</keyword>
<keyword evidence="5" id="KW-0479">Metal-binding</keyword>
<protein>
    <recommendedName>
        <fullName evidence="11">8-oxo-dGTP diphosphatase</fullName>
        <ecNumber evidence="11">3.6.1.55</ecNumber>
    </recommendedName>
</protein>
<keyword evidence="15" id="KW-1185">Reference proteome</keyword>
<evidence type="ECO:0000256" key="12">
    <source>
        <dbReference type="RuleBase" id="RU003476"/>
    </source>
</evidence>
<comment type="similarity">
    <text evidence="2 12">Belongs to the Nudix hydrolase family.</text>
</comment>
<accession>A0A542ZMN0</accession>
<dbReference type="Pfam" id="PF00293">
    <property type="entry name" value="NUDIX"/>
    <property type="match status" value="1"/>
</dbReference>
<keyword evidence="9" id="KW-0234">DNA repair</keyword>
<sequence length="141" mass="15203">MTTHTSRALVVGAAIVDDLHRPTTLLAARRTEPAGLAGGWEFPGGKVEPGEDPVEALHREIAEELGVEVRLGRVVEGPLEGSWPLGERYAMTVWLAVVTSGEPEPLEDHDELRVLAADELYAVPWLPADLPVVDALAALMR</sequence>
<evidence type="ECO:0000256" key="1">
    <source>
        <dbReference type="ARBA" id="ARBA00001946"/>
    </source>
</evidence>
<evidence type="ECO:0000256" key="9">
    <source>
        <dbReference type="ARBA" id="ARBA00023204"/>
    </source>
</evidence>
<dbReference type="AlphaFoldDB" id="A0A542ZMN0"/>
<proteinExistence type="inferred from homology"/>
<evidence type="ECO:0000256" key="10">
    <source>
        <dbReference type="ARBA" id="ARBA00035861"/>
    </source>
</evidence>
<dbReference type="PROSITE" id="PS00893">
    <property type="entry name" value="NUDIX_BOX"/>
    <property type="match status" value="1"/>
</dbReference>
<evidence type="ECO:0000256" key="11">
    <source>
        <dbReference type="ARBA" id="ARBA00038905"/>
    </source>
</evidence>
<evidence type="ECO:0000256" key="6">
    <source>
        <dbReference type="ARBA" id="ARBA00022763"/>
    </source>
</evidence>
<evidence type="ECO:0000313" key="15">
    <source>
        <dbReference type="Proteomes" id="UP000319514"/>
    </source>
</evidence>
<dbReference type="RefSeq" id="WP_141789296.1">
    <property type="nucleotide sequence ID" value="NZ_BAAAKX010000001.1"/>
</dbReference>
<dbReference type="PANTHER" id="PTHR47707">
    <property type="entry name" value="8-OXO-DGTP DIPHOSPHATASE"/>
    <property type="match status" value="1"/>
</dbReference>
<dbReference type="PRINTS" id="PR00502">
    <property type="entry name" value="NUDIXFAMILY"/>
</dbReference>
<evidence type="ECO:0000256" key="3">
    <source>
        <dbReference type="ARBA" id="ARBA00022457"/>
    </source>
</evidence>
<dbReference type="EC" id="3.6.1.55" evidence="11"/>
<dbReference type="GO" id="GO:0008413">
    <property type="term" value="F:8-oxo-7,8-dihydroguanosine triphosphate pyrophosphatase activity"/>
    <property type="evidence" value="ECO:0007669"/>
    <property type="project" value="TreeGrafter"/>
</dbReference>
<dbReference type="GO" id="GO:0006281">
    <property type="term" value="P:DNA repair"/>
    <property type="evidence" value="ECO:0007669"/>
    <property type="project" value="UniProtKB-KW"/>
</dbReference>
<dbReference type="GO" id="GO:0046872">
    <property type="term" value="F:metal ion binding"/>
    <property type="evidence" value="ECO:0007669"/>
    <property type="project" value="UniProtKB-KW"/>
</dbReference>
<dbReference type="InterPro" id="IPR020084">
    <property type="entry name" value="NUDIX_hydrolase_CS"/>
</dbReference>
<name>A0A542ZMN0_9MICO</name>
<comment type="cofactor">
    <cofactor evidence="1">
        <name>Mg(2+)</name>
        <dbReference type="ChEBI" id="CHEBI:18420"/>
    </cofactor>
</comment>
<comment type="caution">
    <text evidence="14">The sequence shown here is derived from an EMBL/GenBank/DDBJ whole genome shotgun (WGS) entry which is preliminary data.</text>
</comment>
<dbReference type="GO" id="GO:0044715">
    <property type="term" value="F:8-oxo-dGDP phosphatase activity"/>
    <property type="evidence" value="ECO:0007669"/>
    <property type="project" value="TreeGrafter"/>
</dbReference>
<dbReference type="Proteomes" id="UP000319514">
    <property type="component" value="Unassembled WGS sequence"/>
</dbReference>
<dbReference type="GO" id="GO:0044716">
    <property type="term" value="F:8-oxo-GDP phosphatase activity"/>
    <property type="evidence" value="ECO:0007669"/>
    <property type="project" value="TreeGrafter"/>
</dbReference>
<evidence type="ECO:0000259" key="13">
    <source>
        <dbReference type="PROSITE" id="PS51462"/>
    </source>
</evidence>
<evidence type="ECO:0000313" key="14">
    <source>
        <dbReference type="EMBL" id="TQL61529.1"/>
    </source>
</evidence>
<dbReference type="EMBL" id="VFOQ01000001">
    <property type="protein sequence ID" value="TQL61529.1"/>
    <property type="molecule type" value="Genomic_DNA"/>
</dbReference>
<feature type="domain" description="Nudix hydrolase" evidence="13">
    <location>
        <begin position="6"/>
        <end position="140"/>
    </location>
</feature>